<evidence type="ECO:0000313" key="2">
    <source>
        <dbReference type="Proteomes" id="UP000018895"/>
    </source>
</evidence>
<reference evidence="1" key="1">
    <citation type="journal article" date="2014" name="Genome Announc.">
        <title>Draft Genome Sequences of Three Alkaliphilic Bacillus Strains, Bacillus wakoensis JCM 9140T, Bacillus akibai JCM 9157T, and Bacillus hemicellulosilyticus JCM 9152T.</title>
        <authorList>
            <person name="Yuki M."/>
            <person name="Oshima K."/>
            <person name="Suda W."/>
            <person name="Oshida Y."/>
            <person name="Kitamura K."/>
            <person name="Iida T."/>
            <person name="Hattori M."/>
            <person name="Ohkuma M."/>
        </authorList>
    </citation>
    <scope>NUCLEOTIDE SEQUENCE [LARGE SCALE GENOMIC DNA]</scope>
    <source>
        <strain evidence="1">JCM 9152</strain>
    </source>
</reference>
<name>W4QLM7_9BACI</name>
<dbReference type="Gene3D" id="3.90.75.20">
    <property type="match status" value="1"/>
</dbReference>
<dbReference type="SUPFAM" id="SSF54060">
    <property type="entry name" value="His-Me finger endonucleases"/>
    <property type="match status" value="1"/>
</dbReference>
<protein>
    <submittedName>
        <fullName evidence="1">Uncharacterized protein</fullName>
    </submittedName>
</protein>
<proteinExistence type="predicted"/>
<accession>W4QLM7</accession>
<dbReference type="Proteomes" id="UP000018895">
    <property type="component" value="Unassembled WGS sequence"/>
</dbReference>
<comment type="caution">
    <text evidence="1">The sequence shown here is derived from an EMBL/GenBank/DDBJ whole genome shotgun (WGS) entry which is preliminary data.</text>
</comment>
<dbReference type="AlphaFoldDB" id="W4QLM7"/>
<keyword evidence="2" id="KW-1185">Reference proteome</keyword>
<sequence>MKVYYERGKIYFHDKEQGVFGYTNYDEILWEKVQSVNWRVIWGKPNSKGQRKGYIGTYSKKLGKYNKLHQVVMIHWYGLEVLIEAYEKDFIVEHMDNNSFDCTIENLSFAPNNVNIAKGQTYDIERVEALPIAAINKYKDFETGKYQITVGFNNWVVKKTEEGLIPMNAIRLVYEDDYRRTFMDAQDILYELTTNGIINPEKLNHIYMEEEPAVLYEFKEGENRSGVIEVDGKMHIILDEHTRLIKVAPNKELYKGDF</sequence>
<dbReference type="EMBL" id="BAUU01000092">
    <property type="protein sequence ID" value="GAE33015.1"/>
    <property type="molecule type" value="Genomic_DNA"/>
</dbReference>
<dbReference type="InterPro" id="IPR044925">
    <property type="entry name" value="His-Me_finger_sf"/>
</dbReference>
<organism evidence="1 2">
    <name type="scientific">Halalkalibacter hemicellulosilyticusJCM 9152</name>
    <dbReference type="NCBI Taxonomy" id="1236971"/>
    <lineage>
        <taxon>Bacteria</taxon>
        <taxon>Bacillati</taxon>
        <taxon>Bacillota</taxon>
        <taxon>Bacilli</taxon>
        <taxon>Bacillales</taxon>
        <taxon>Bacillaceae</taxon>
        <taxon>Halalkalibacter</taxon>
    </lineage>
</organism>
<evidence type="ECO:0000313" key="1">
    <source>
        <dbReference type="EMBL" id="GAE33015.1"/>
    </source>
</evidence>
<gene>
    <name evidence="1" type="ORF">JCM9152_4619</name>
</gene>